<reference evidence="10" key="1">
    <citation type="submission" date="2017-08" db="EMBL/GenBank/DDBJ databases">
        <authorList>
            <person name="Huang Z."/>
        </authorList>
    </citation>
    <scope>NUCLEOTIDE SEQUENCE [LARGE SCALE GENOMIC DNA]</scope>
    <source>
        <strain evidence="10">SA5d-4</strain>
    </source>
</reference>
<keyword evidence="10" id="KW-1185">Reference proteome</keyword>
<keyword evidence="7 8" id="KW-0472">Membrane</keyword>
<dbReference type="GO" id="GO:1903785">
    <property type="term" value="P:L-valine transmembrane transport"/>
    <property type="evidence" value="ECO:0007669"/>
    <property type="project" value="TreeGrafter"/>
</dbReference>
<comment type="subcellular location">
    <subcellularLocation>
        <location evidence="1">Cell membrane</location>
        <topology evidence="1">Multi-pass membrane protein</topology>
    </subcellularLocation>
</comment>
<evidence type="ECO:0000256" key="4">
    <source>
        <dbReference type="ARBA" id="ARBA00022475"/>
    </source>
</evidence>
<dbReference type="AlphaFoldDB" id="A0A263C021"/>
<feature type="transmembrane region" description="Helical" evidence="8">
    <location>
        <begin position="127"/>
        <end position="150"/>
    </location>
</feature>
<evidence type="ECO:0000256" key="8">
    <source>
        <dbReference type="SAM" id="Phobius"/>
    </source>
</evidence>
<reference evidence="9 10" key="2">
    <citation type="submission" date="2017-09" db="EMBL/GenBank/DDBJ databases">
        <title>Bacillus patelloidae sp. nov., isolated from the intestinal tract of a marine limpet.</title>
        <authorList>
            <person name="Liu R."/>
            <person name="Dong C."/>
            <person name="Shao Z."/>
        </authorList>
    </citation>
    <scope>NUCLEOTIDE SEQUENCE [LARGE SCALE GENOMIC DNA]</scope>
    <source>
        <strain evidence="9 10">SA5d-4</strain>
    </source>
</reference>
<evidence type="ECO:0000256" key="2">
    <source>
        <dbReference type="ARBA" id="ARBA00010735"/>
    </source>
</evidence>
<dbReference type="GO" id="GO:0005886">
    <property type="term" value="C:plasma membrane"/>
    <property type="evidence" value="ECO:0007669"/>
    <property type="project" value="UniProtKB-SubCell"/>
</dbReference>
<keyword evidence="5 8" id="KW-0812">Transmembrane</keyword>
<protein>
    <submittedName>
        <fullName evidence="9">Branched-chain amino acid ABC transporter permease</fullName>
    </submittedName>
</protein>
<accession>A0A263C021</accession>
<gene>
    <name evidence="9" type="ORF">CIB95_01020</name>
</gene>
<keyword evidence="4" id="KW-1003">Cell membrane</keyword>
<evidence type="ECO:0000256" key="7">
    <source>
        <dbReference type="ARBA" id="ARBA00023136"/>
    </source>
</evidence>
<feature type="transmembrane region" description="Helical" evidence="8">
    <location>
        <begin position="156"/>
        <end position="174"/>
    </location>
</feature>
<organism evidence="9 10">
    <name type="scientific">Lottiidibacillus patelloidae</name>
    <dbReference type="NCBI Taxonomy" id="2670334"/>
    <lineage>
        <taxon>Bacteria</taxon>
        <taxon>Bacillati</taxon>
        <taxon>Bacillota</taxon>
        <taxon>Bacilli</taxon>
        <taxon>Bacillales</taxon>
        <taxon>Bacillaceae</taxon>
        <taxon>Lottiidibacillus</taxon>
    </lineage>
</organism>
<evidence type="ECO:0000256" key="3">
    <source>
        <dbReference type="ARBA" id="ARBA00022448"/>
    </source>
</evidence>
<evidence type="ECO:0000256" key="6">
    <source>
        <dbReference type="ARBA" id="ARBA00022989"/>
    </source>
</evidence>
<dbReference type="PANTHER" id="PTHR34979">
    <property type="entry name" value="INNER MEMBRANE PROTEIN YGAZ"/>
    <property type="match status" value="1"/>
</dbReference>
<comment type="similarity">
    <text evidence="2">Belongs to the AzlC family.</text>
</comment>
<evidence type="ECO:0000256" key="5">
    <source>
        <dbReference type="ARBA" id="ARBA00022692"/>
    </source>
</evidence>
<dbReference type="InterPro" id="IPR011606">
    <property type="entry name" value="Brnchd-chn_aa_trnsp_permease"/>
</dbReference>
<feature type="transmembrane region" description="Helical" evidence="8">
    <location>
        <begin position="203"/>
        <end position="222"/>
    </location>
</feature>
<evidence type="ECO:0000313" key="10">
    <source>
        <dbReference type="Proteomes" id="UP000217083"/>
    </source>
</evidence>
<proteinExistence type="inferred from homology"/>
<evidence type="ECO:0000313" key="9">
    <source>
        <dbReference type="EMBL" id="OZM58736.1"/>
    </source>
</evidence>
<keyword evidence="6 8" id="KW-1133">Transmembrane helix</keyword>
<evidence type="ECO:0000256" key="1">
    <source>
        <dbReference type="ARBA" id="ARBA00004651"/>
    </source>
</evidence>
<name>A0A263C021_9BACI</name>
<dbReference type="EMBL" id="NPIA01000001">
    <property type="protein sequence ID" value="OZM58736.1"/>
    <property type="molecule type" value="Genomic_DNA"/>
</dbReference>
<dbReference type="Pfam" id="PF03591">
    <property type="entry name" value="AzlC"/>
    <property type="match status" value="1"/>
</dbReference>
<keyword evidence="3" id="KW-0813">Transport</keyword>
<dbReference type="RefSeq" id="WP_094922095.1">
    <property type="nucleotide sequence ID" value="NZ_NPIA01000001.1"/>
</dbReference>
<comment type="caution">
    <text evidence="9">The sequence shown here is derived from an EMBL/GenBank/DDBJ whole genome shotgun (WGS) entry which is preliminary data.</text>
</comment>
<dbReference type="Proteomes" id="UP000217083">
    <property type="component" value="Unassembled WGS sequence"/>
</dbReference>
<sequence>MNQNSSFLTGIKAGISIAIGYLPIAITFGLLSKSTGLNFLETISMSIFVFAGAAQYIALSMIAVGTTGLEIVLTTFIVNIRHLLMGMSINEKSSKDPLISKLFYSFGITDETFTVAMTQKNRVSNGFMFGLITISYGSWVINTGVGFIIGANLPEVLQESMGIALFAMFIGLLVPAARKNVKYLTLATGAAILNSLFSLYISMGWAIVLATVISAILIELIWKGEVESE</sequence>
<dbReference type="PANTHER" id="PTHR34979:SF1">
    <property type="entry name" value="INNER MEMBRANE PROTEIN YGAZ"/>
    <property type="match status" value="1"/>
</dbReference>
<feature type="transmembrane region" description="Helical" evidence="8">
    <location>
        <begin position="6"/>
        <end position="31"/>
    </location>
</feature>